<dbReference type="RefSeq" id="WP_234688283.1">
    <property type="nucleotide sequence ID" value="NZ_CAHPRW010000007.1"/>
</dbReference>
<feature type="transmembrane region" description="Helical" evidence="6">
    <location>
        <begin position="317"/>
        <end position="338"/>
    </location>
</feature>
<evidence type="ECO:0000256" key="2">
    <source>
        <dbReference type="ARBA" id="ARBA00022475"/>
    </source>
</evidence>
<evidence type="ECO:0000256" key="3">
    <source>
        <dbReference type="ARBA" id="ARBA00022692"/>
    </source>
</evidence>
<reference evidence="7" key="1">
    <citation type="submission" date="2020-05" db="EMBL/GenBank/DDBJ databases">
        <authorList>
            <person name="Delgado-Blas J."/>
        </authorList>
    </citation>
    <scope>NUCLEOTIDE SEQUENCE</scope>
    <source>
        <strain evidence="7">BB1454</strain>
    </source>
</reference>
<dbReference type="NCBIfam" id="TIGR04408">
    <property type="entry name" value="LptG_lptG"/>
    <property type="match status" value="1"/>
</dbReference>
<dbReference type="InterPro" id="IPR030923">
    <property type="entry name" value="LptG"/>
</dbReference>
<sequence>MKTLRRLIYRDTVSAIGFVALAFLALFFFFDLLDEMGDVGRTVGDTTYTVWHALLAVSLGIPNHLYELLPIAVLIGSIFVMARFAQSSEFTIMRTSGLGPWLALRTMLLLGACFVVLTVAVGDYIAPAAERMALVAKAKYLGKTSTSGSTGAWLKEKNNGNTLAVNVRAVRADGALQGIRVFQFDGQGRMVLQIHADSGQVQSTATAWDLANARIARFRYTLDAQGAETAQVTREQAPSLEWPTSITSEMLVAAVHKPDRMPTLELFQFIQHLKANDQSAQKYEIEFWRKVFYPLSCLVMVVLALPFAYLHFRSGGIAGYVFGGVMAGISFFLLNNVFGYAGNLQNWSPMLTAAAPGLIYSILSLGAFAWLVIRR</sequence>
<dbReference type="InterPro" id="IPR005495">
    <property type="entry name" value="LptG/LptF_permease"/>
</dbReference>
<dbReference type="Proteomes" id="UP000834458">
    <property type="component" value="Unassembled WGS sequence"/>
</dbReference>
<feature type="transmembrane region" description="Helical" evidence="6">
    <location>
        <begin position="68"/>
        <end position="85"/>
    </location>
</feature>
<name>A0AA35D5W1_9BURK</name>
<evidence type="ECO:0000256" key="5">
    <source>
        <dbReference type="ARBA" id="ARBA00023136"/>
    </source>
</evidence>
<keyword evidence="5 6" id="KW-0472">Membrane</keyword>
<dbReference type="AlphaFoldDB" id="A0AA35D5W1"/>
<comment type="subcellular location">
    <subcellularLocation>
        <location evidence="1">Cell membrane</location>
        <topology evidence="1">Multi-pass membrane protein</topology>
    </subcellularLocation>
</comment>
<evidence type="ECO:0000313" key="7">
    <source>
        <dbReference type="EMBL" id="CAB5671044.1"/>
    </source>
</evidence>
<gene>
    <name evidence="7" type="primary">lptG</name>
    <name evidence="7" type="ORF">GHA_00860</name>
</gene>
<dbReference type="GO" id="GO:0015920">
    <property type="term" value="P:lipopolysaccharide transport"/>
    <property type="evidence" value="ECO:0007669"/>
    <property type="project" value="TreeGrafter"/>
</dbReference>
<accession>A0AA35D5W1</accession>
<dbReference type="GO" id="GO:0043190">
    <property type="term" value="C:ATP-binding cassette (ABC) transporter complex"/>
    <property type="evidence" value="ECO:0007669"/>
    <property type="project" value="InterPro"/>
</dbReference>
<feature type="transmembrane region" description="Helical" evidence="6">
    <location>
        <begin position="12"/>
        <end position="30"/>
    </location>
</feature>
<comment type="caution">
    <text evidence="7">The sequence shown here is derived from an EMBL/GenBank/DDBJ whole genome shotgun (WGS) entry which is preliminary data.</text>
</comment>
<evidence type="ECO:0000256" key="4">
    <source>
        <dbReference type="ARBA" id="ARBA00022989"/>
    </source>
</evidence>
<organism evidence="7 8">
    <name type="scientific">Comamonas aquatica</name>
    <dbReference type="NCBI Taxonomy" id="225991"/>
    <lineage>
        <taxon>Bacteria</taxon>
        <taxon>Pseudomonadati</taxon>
        <taxon>Pseudomonadota</taxon>
        <taxon>Betaproteobacteria</taxon>
        <taxon>Burkholderiales</taxon>
        <taxon>Comamonadaceae</taxon>
        <taxon>Comamonas</taxon>
    </lineage>
</organism>
<dbReference type="GO" id="GO:0055085">
    <property type="term" value="P:transmembrane transport"/>
    <property type="evidence" value="ECO:0007669"/>
    <property type="project" value="InterPro"/>
</dbReference>
<dbReference type="Pfam" id="PF03739">
    <property type="entry name" value="LptF_LptG"/>
    <property type="match status" value="1"/>
</dbReference>
<dbReference type="PANTHER" id="PTHR33529">
    <property type="entry name" value="SLR0882 PROTEIN-RELATED"/>
    <property type="match status" value="1"/>
</dbReference>
<proteinExistence type="predicted"/>
<keyword evidence="2" id="KW-1003">Cell membrane</keyword>
<dbReference type="EMBL" id="CAHPSC010000008">
    <property type="protein sequence ID" value="CAB5671044.1"/>
    <property type="molecule type" value="Genomic_DNA"/>
</dbReference>
<evidence type="ECO:0000256" key="1">
    <source>
        <dbReference type="ARBA" id="ARBA00004651"/>
    </source>
</evidence>
<keyword evidence="3 6" id="KW-0812">Transmembrane</keyword>
<evidence type="ECO:0000313" key="8">
    <source>
        <dbReference type="Proteomes" id="UP000834458"/>
    </source>
</evidence>
<feature type="transmembrane region" description="Helical" evidence="6">
    <location>
        <begin position="350"/>
        <end position="373"/>
    </location>
</feature>
<protein>
    <submittedName>
        <fullName evidence="7">Lipopolysaccharide export system permease protein lptG</fullName>
    </submittedName>
</protein>
<dbReference type="PANTHER" id="PTHR33529:SF2">
    <property type="entry name" value="LIPOPOLYSACCHARIDE EXPORT SYSTEM PERMEASE PROTEIN LPTG"/>
    <property type="match status" value="1"/>
</dbReference>
<feature type="transmembrane region" description="Helical" evidence="6">
    <location>
        <begin position="291"/>
        <end position="310"/>
    </location>
</feature>
<keyword evidence="4 6" id="KW-1133">Transmembrane helix</keyword>
<evidence type="ECO:0000256" key="6">
    <source>
        <dbReference type="SAM" id="Phobius"/>
    </source>
</evidence>
<feature type="transmembrane region" description="Helical" evidence="6">
    <location>
        <begin position="106"/>
        <end position="126"/>
    </location>
</feature>